<dbReference type="AlphaFoldDB" id="A0A367Y0K9"/>
<accession>A0A367Y0K9</accession>
<dbReference type="EMBL" id="QLNQ01000027">
    <property type="protein sequence ID" value="RCK59374.1"/>
    <property type="molecule type" value="Genomic_DNA"/>
</dbReference>
<name>A0A367Y0K9_9ASCO</name>
<evidence type="ECO:0000313" key="1">
    <source>
        <dbReference type="EMBL" id="RCK59374.1"/>
    </source>
</evidence>
<organism evidence="1 2">
    <name type="scientific">Candida viswanathii</name>
    <dbReference type="NCBI Taxonomy" id="5486"/>
    <lineage>
        <taxon>Eukaryota</taxon>
        <taxon>Fungi</taxon>
        <taxon>Dikarya</taxon>
        <taxon>Ascomycota</taxon>
        <taxon>Saccharomycotina</taxon>
        <taxon>Pichiomycetes</taxon>
        <taxon>Debaryomycetaceae</taxon>
        <taxon>Candida/Lodderomyces clade</taxon>
        <taxon>Candida</taxon>
    </lineage>
</organism>
<reference evidence="1 2" key="1">
    <citation type="submission" date="2018-06" db="EMBL/GenBank/DDBJ databases">
        <title>Whole genome sequencing of Candida tropicalis (genome annotated by CSBL at Korea University).</title>
        <authorList>
            <person name="Ahn J."/>
        </authorList>
    </citation>
    <scope>NUCLEOTIDE SEQUENCE [LARGE SCALE GENOMIC DNA]</scope>
    <source>
        <strain evidence="1 2">ATCC 20962</strain>
    </source>
</reference>
<proteinExistence type="predicted"/>
<sequence>MYDIKPPVVSQLRLMNDDVVVDDDDDTHWSSKEKLRNVAQSCVKLRSDPWTALRSLVSVLLSIDCNITK</sequence>
<protein>
    <submittedName>
        <fullName evidence="1">Uncharacterized protein</fullName>
    </submittedName>
</protein>
<keyword evidence="2" id="KW-1185">Reference proteome</keyword>
<comment type="caution">
    <text evidence="1">The sequence shown here is derived from an EMBL/GenBank/DDBJ whole genome shotgun (WGS) entry which is preliminary data.</text>
</comment>
<gene>
    <name evidence="1" type="ORF">Cantr_07569</name>
</gene>
<evidence type="ECO:0000313" key="2">
    <source>
        <dbReference type="Proteomes" id="UP000253472"/>
    </source>
</evidence>
<dbReference type="Proteomes" id="UP000253472">
    <property type="component" value="Unassembled WGS sequence"/>
</dbReference>